<accession>A0A9W7SIT8</accession>
<feature type="region of interest" description="Disordered" evidence="9">
    <location>
        <begin position="348"/>
        <end position="384"/>
    </location>
</feature>
<dbReference type="GO" id="GO:0004386">
    <property type="term" value="F:helicase activity"/>
    <property type="evidence" value="ECO:0007669"/>
    <property type="project" value="UniProtKB-KW"/>
</dbReference>
<feature type="compositionally biased region" description="Polar residues" evidence="9">
    <location>
        <begin position="672"/>
        <end position="684"/>
    </location>
</feature>
<reference evidence="12 13" key="1">
    <citation type="journal article" date="2018" name="IMA Fungus">
        <title>IMA Genome-F 10: Nine draft genome sequences of Claviceps purpurea s.lat., including C. arundinis, C. humidiphila, and C. cf. spartinae, pseudomolecules for the pitch canker pathogen Fusarium circinatum, draft genome of Davidsoniella eucalypti, Grosmannia galeiformis, Quambalaria eucalypti, and Teratosphaeria destructans.</title>
        <authorList>
            <person name="Wingfield B.D."/>
            <person name="Liu M."/>
            <person name="Nguyen H.D."/>
            <person name="Lane F.A."/>
            <person name="Morgan S.W."/>
            <person name="De Vos L."/>
            <person name="Wilken P.M."/>
            <person name="Duong T.A."/>
            <person name="Aylward J."/>
            <person name="Coetzee M.P."/>
            <person name="Dadej K."/>
            <person name="De Beer Z.W."/>
            <person name="Findlay W."/>
            <person name="Havenga M."/>
            <person name="Kolarik M."/>
            <person name="Menzies J.G."/>
            <person name="Naidoo K."/>
            <person name="Pochopski O."/>
            <person name="Shoukouhi P."/>
            <person name="Santana Q.C."/>
            <person name="Seifert K.A."/>
            <person name="Soal N."/>
            <person name="Steenkamp E.T."/>
            <person name="Tatham C.T."/>
            <person name="van der Nest M.A."/>
            <person name="Wingfield M.J."/>
        </authorList>
    </citation>
    <scope>NUCLEOTIDE SEQUENCE [LARGE SCALE GENOMIC DNA]</scope>
    <source>
        <strain evidence="12">CMW44962</strain>
    </source>
</reference>
<dbReference type="PROSITE" id="PS51192">
    <property type="entry name" value="HELICASE_ATP_BIND_1"/>
    <property type="match status" value="1"/>
</dbReference>
<evidence type="ECO:0000259" key="10">
    <source>
        <dbReference type="PROSITE" id="PS51192"/>
    </source>
</evidence>
<dbReference type="InterPro" id="IPR027417">
    <property type="entry name" value="P-loop_NTPase"/>
</dbReference>
<dbReference type="GO" id="GO:0003677">
    <property type="term" value="F:DNA binding"/>
    <property type="evidence" value="ECO:0007669"/>
    <property type="project" value="UniProtKB-KW"/>
</dbReference>
<dbReference type="InterPro" id="IPR014001">
    <property type="entry name" value="Helicase_ATP-bd"/>
</dbReference>
<dbReference type="SUPFAM" id="SSF52540">
    <property type="entry name" value="P-loop containing nucleoside triphosphate hydrolases"/>
    <property type="match status" value="2"/>
</dbReference>
<dbReference type="Pfam" id="PF00271">
    <property type="entry name" value="Helicase_C"/>
    <property type="match status" value="1"/>
</dbReference>
<dbReference type="GO" id="GO:0005524">
    <property type="term" value="F:ATP binding"/>
    <property type="evidence" value="ECO:0007669"/>
    <property type="project" value="UniProtKB-KW"/>
</dbReference>
<evidence type="ECO:0000256" key="5">
    <source>
        <dbReference type="ARBA" id="ARBA00022806"/>
    </source>
</evidence>
<dbReference type="GO" id="GO:0016887">
    <property type="term" value="F:ATP hydrolysis activity"/>
    <property type="evidence" value="ECO:0007669"/>
    <property type="project" value="InterPro"/>
</dbReference>
<dbReference type="EMBL" id="RIBY02002478">
    <property type="protein sequence ID" value="KAH9811713.1"/>
    <property type="molecule type" value="Genomic_DNA"/>
</dbReference>
<evidence type="ECO:0000256" key="9">
    <source>
        <dbReference type="SAM" id="MobiDB-lite"/>
    </source>
</evidence>
<organism evidence="12 13">
    <name type="scientific">Teratosphaeria destructans</name>
    <dbReference type="NCBI Taxonomy" id="418781"/>
    <lineage>
        <taxon>Eukaryota</taxon>
        <taxon>Fungi</taxon>
        <taxon>Dikarya</taxon>
        <taxon>Ascomycota</taxon>
        <taxon>Pezizomycotina</taxon>
        <taxon>Dothideomycetes</taxon>
        <taxon>Dothideomycetidae</taxon>
        <taxon>Mycosphaerellales</taxon>
        <taxon>Teratosphaeriaceae</taxon>
        <taxon>Teratosphaeria</taxon>
    </lineage>
</organism>
<dbReference type="SMART" id="SM00487">
    <property type="entry name" value="DEXDc"/>
    <property type="match status" value="1"/>
</dbReference>
<keyword evidence="4" id="KW-0378">Hydrolase</keyword>
<evidence type="ECO:0000313" key="12">
    <source>
        <dbReference type="EMBL" id="KAH9811713.1"/>
    </source>
</evidence>
<gene>
    <name evidence="12" type="ORF">Tdes44962_MAKER05860</name>
</gene>
<evidence type="ECO:0000256" key="8">
    <source>
        <dbReference type="ARBA" id="ARBA00023242"/>
    </source>
</evidence>
<sequence length="1752" mass="195089">MDSDPWTWDTAAVQQFFRRDAITYLKRRPGTQIPPMAFIQALADNDVDGPSLMDMMTPTLLREEFGVCGFRQRAAVMYCIAMLQKRSEKFETRFNSPSPQTPRSLPITPVVQPSDAVSLAEGVGENVRAGEQQTEDEYAWPSDAVPLAEGVGENVRTGEQQTEDKHGRKRRKLDLTKTHLQKNPELDLGAFLPDTSLPIDEVFFGATPLRKEVQELPPTGKVVFADKDAEKAEYNFGFDYQPSSLGQSEYAFRRVLHFLHSNVETVEVRRQNREAIAIMPYPERLALRARSALVIQARQPTGQNYISVRERALAVSADPVVELPLDREDGDAYGDDILSRWKQADDIIVGGSDDDEGEEDSDIDSRSASESEAEEVEEEGVSRSRITEVVDAEVQKIVREWHETKLPALEVKKAWSIWKETKQSRTLRDNKIAEAQAQVRHLTKRLSEQRQAYEADEWSSDDALRQVCKNLHGTVEDRELLNWKISVWKRIKEPVRTVNHRGDSSSSRHEHHTITAAKHPDFFAVNPDDRMSVEPTTPNHVHSIATPIQAEDGDDEMDEDASGEERANFVTPEGTPSPDNFIASDGHVSDDLAGEVLTSGEAAAVEPINYPPTLAMGSGTLLRRQVVNGMSSDNDTQSEGLSPLQSFMKPKPSQGIRRSPTTPTRTLRHGGLSTQPILISSSDAELTDHESSPEPYVGTSTNGKGKGKAESRSSANTTAKDSRSAIFNSEPHHATGDDVDSWNLKTLRELNDRQRILIKLLKEAGPAKRQSLHDSLLAIGMPPDRMKELQSAIQTLITGAGSDLNPDTGADMVWCAQLAMAWYLPAEFQSAELPWSDLKKDENQLRVFLGSLNKFLARKDDKLFRNEPRPSRQDVVLITDDEEEDQGPRETPHKKRKREVKQSHAALMARSRARARHDQFTQQVDSQEAISSQTEARNTRDASRSSLRINPHYKRSADDDELPPPPIYIHRKIAEYMKPHQVDGVQFMWREVTAAGEEGGQGCLLAHTMGLGKTMQSIALLAAIVEASESPDREIRLQLPANLRPRDVGCGKNKRRLRLMILCPPVLITNWRHEIERWAGPALGHVFTVEAASKANQKQDLDDWYRVGGVLIIGNAVFRNFFQRKKTEDEAAMAARLARSAELLLRGPEVVVADEVHHYKNADAAISRAVNRIETHTRIGLTGTPMSNDVSEIYSLVNWAAPDFLGDPIEFKAKFQEPIENGMYWDSTSYEIRRSIMKLKVLHHEIQPKVHRADITVLKGSLKPKTEFVITVPLTDTQAKTYRRYVDALVGGGRNEKASQVAIFGWLAVLMLLTNHPSAFMRKLLAPPAPKKKGKSKAPIELEGIVSRDISPGNAAVSREVALEQGVDPEAFKAPGDEEVRTLGFSHEQIQQILGDLEDSLDPALSAKVSILMEILRLSKECGDQVLLFSHSIPTLNFLQQLFKDKNITHGRLDGKSAMKDRLPLIEAFNAKEFNVLLISTRTGGTGLNIQGANRVIIFDFSFNPSWELQAVGRAYRFGQQKPVYVYRFVAGGTFETNLYNKQMFKTGLANRVVDKKNTRRSAQRNTKDYLYPPKPVPQHDLLQWKGKDSQVLDKLLDTHGPNEPGKIDTLMRRIETMEVLQQEGEDAPLNEEEQRQVNEMIEAEKTTGRGAGGSRRKTTDVLRGPPASTAPSMSAARSTVHARSMMLPPPPHGLPSAPLSTPAAASSGGQFLNKPPSSAPESARSKSGPESNMPNGLPFVSPSSLGRPRGQ</sequence>
<dbReference type="Pfam" id="PF24580">
    <property type="entry name" value="DUF7607"/>
    <property type="match status" value="1"/>
</dbReference>
<comment type="similarity">
    <text evidence="2">Belongs to the SNF2/RAD54 helicase family.</text>
</comment>
<name>A0A9W7SIT8_9PEZI</name>
<feature type="domain" description="Helicase ATP-binding" evidence="10">
    <location>
        <begin position="994"/>
        <end position="1203"/>
    </location>
</feature>
<dbReference type="InterPro" id="IPR001650">
    <property type="entry name" value="Helicase_C-like"/>
</dbReference>
<dbReference type="InterPro" id="IPR049730">
    <property type="entry name" value="SNF2/RAD54-like_C"/>
</dbReference>
<reference evidence="12 13" key="2">
    <citation type="journal article" date="2021" name="Curr. Genet.">
        <title>Genetic response to nitrogen starvation in the aggressive Eucalyptus foliar pathogen Teratosphaeria destructans.</title>
        <authorList>
            <person name="Havenga M."/>
            <person name="Wingfield B.D."/>
            <person name="Wingfield M.J."/>
            <person name="Dreyer L.L."/>
            <person name="Roets F."/>
            <person name="Aylward J."/>
        </authorList>
    </citation>
    <scope>NUCLEOTIDE SEQUENCE [LARGE SCALE GENOMIC DNA]</scope>
    <source>
        <strain evidence="12">CMW44962</strain>
    </source>
</reference>
<dbReference type="PANTHER" id="PTHR45797:SF1">
    <property type="entry name" value="HELICASE ARIP4"/>
    <property type="match status" value="1"/>
</dbReference>
<feature type="compositionally biased region" description="Acidic residues" evidence="9">
    <location>
        <begin position="551"/>
        <end position="562"/>
    </location>
</feature>
<evidence type="ECO:0000259" key="11">
    <source>
        <dbReference type="PROSITE" id="PS51194"/>
    </source>
</evidence>
<feature type="compositionally biased region" description="Polar residues" evidence="9">
    <location>
        <begin position="630"/>
        <end position="645"/>
    </location>
</feature>
<dbReference type="SMART" id="SM00490">
    <property type="entry name" value="HELICc"/>
    <property type="match status" value="1"/>
</dbReference>
<keyword evidence="6" id="KW-0067">ATP-binding</keyword>
<proteinExistence type="inferred from homology"/>
<evidence type="ECO:0000313" key="13">
    <source>
        <dbReference type="Proteomes" id="UP001138500"/>
    </source>
</evidence>
<dbReference type="GO" id="GO:0005634">
    <property type="term" value="C:nucleus"/>
    <property type="evidence" value="ECO:0007669"/>
    <property type="project" value="UniProtKB-SubCell"/>
</dbReference>
<feature type="region of interest" description="Disordered" evidence="9">
    <location>
        <begin position="865"/>
        <end position="964"/>
    </location>
</feature>
<feature type="region of interest" description="Disordered" evidence="9">
    <location>
        <begin position="1644"/>
        <end position="1752"/>
    </location>
</feature>
<feature type="region of interest" description="Disordered" evidence="9">
    <location>
        <begin position="550"/>
        <end position="576"/>
    </location>
</feature>
<comment type="caution">
    <text evidence="12">The sequence shown here is derived from an EMBL/GenBank/DDBJ whole genome shotgun (WGS) entry which is preliminary data.</text>
</comment>
<evidence type="ECO:0000256" key="4">
    <source>
        <dbReference type="ARBA" id="ARBA00022801"/>
    </source>
</evidence>
<evidence type="ECO:0000256" key="2">
    <source>
        <dbReference type="ARBA" id="ARBA00007025"/>
    </source>
</evidence>
<feature type="region of interest" description="Disordered" evidence="9">
    <location>
        <begin position="630"/>
        <end position="739"/>
    </location>
</feature>
<dbReference type="InterPro" id="IPR044574">
    <property type="entry name" value="ARIP4-like"/>
</dbReference>
<dbReference type="PANTHER" id="PTHR45797">
    <property type="entry name" value="RAD54-LIKE"/>
    <property type="match status" value="1"/>
</dbReference>
<keyword evidence="7" id="KW-0238">DNA-binding</keyword>
<dbReference type="Gene3D" id="3.40.50.10810">
    <property type="entry name" value="Tandem AAA-ATPase domain"/>
    <property type="match status" value="1"/>
</dbReference>
<keyword evidence="3" id="KW-0547">Nucleotide-binding</keyword>
<dbReference type="Gene3D" id="3.40.50.300">
    <property type="entry name" value="P-loop containing nucleotide triphosphate hydrolases"/>
    <property type="match status" value="1"/>
</dbReference>
<feature type="compositionally biased region" description="Low complexity" evidence="9">
    <location>
        <begin position="1695"/>
        <end position="1710"/>
    </location>
</feature>
<keyword evidence="8" id="KW-0539">Nucleus</keyword>
<keyword evidence="13" id="KW-1185">Reference proteome</keyword>
<dbReference type="PROSITE" id="PS51194">
    <property type="entry name" value="HELICASE_CTER"/>
    <property type="match status" value="1"/>
</dbReference>
<dbReference type="CDD" id="cd18793">
    <property type="entry name" value="SF2_C_SNF"/>
    <property type="match status" value="1"/>
</dbReference>
<dbReference type="InterPro" id="IPR000330">
    <property type="entry name" value="SNF2_N"/>
</dbReference>
<dbReference type="InterPro" id="IPR056026">
    <property type="entry name" value="DUF7607"/>
</dbReference>
<dbReference type="Pfam" id="PF00176">
    <property type="entry name" value="SNF2-rel_dom"/>
    <property type="match status" value="1"/>
</dbReference>
<dbReference type="InterPro" id="IPR038718">
    <property type="entry name" value="SNF2-like_sf"/>
</dbReference>
<dbReference type="OrthoDB" id="2020972at2759"/>
<feature type="compositionally biased region" description="Polar residues" evidence="9">
    <location>
        <begin position="920"/>
        <end position="936"/>
    </location>
</feature>
<feature type="domain" description="Helicase C-terminal" evidence="11">
    <location>
        <begin position="1414"/>
        <end position="1560"/>
    </location>
</feature>
<dbReference type="Proteomes" id="UP001138500">
    <property type="component" value="Unassembled WGS sequence"/>
</dbReference>
<protein>
    <submittedName>
        <fullName evidence="12">SNF2 family N-terminal domain</fullName>
    </submittedName>
</protein>
<evidence type="ECO:0000256" key="3">
    <source>
        <dbReference type="ARBA" id="ARBA00022741"/>
    </source>
</evidence>
<feature type="compositionally biased region" description="Low complexity" evidence="9">
    <location>
        <begin position="1666"/>
        <end position="1679"/>
    </location>
</feature>
<evidence type="ECO:0000256" key="1">
    <source>
        <dbReference type="ARBA" id="ARBA00004123"/>
    </source>
</evidence>
<keyword evidence="5" id="KW-0347">Helicase</keyword>
<feature type="compositionally biased region" description="Acidic residues" evidence="9">
    <location>
        <begin position="352"/>
        <end position="362"/>
    </location>
</feature>
<comment type="subcellular location">
    <subcellularLocation>
        <location evidence="1">Nucleus</location>
    </subcellularLocation>
</comment>
<evidence type="ECO:0000256" key="6">
    <source>
        <dbReference type="ARBA" id="ARBA00022840"/>
    </source>
</evidence>
<feature type="region of interest" description="Disordered" evidence="9">
    <location>
        <begin position="1558"/>
        <end position="1578"/>
    </location>
</feature>
<evidence type="ECO:0000256" key="7">
    <source>
        <dbReference type="ARBA" id="ARBA00023125"/>
    </source>
</evidence>